<dbReference type="AlphaFoldDB" id="A0A6A4VQJ2"/>
<protein>
    <submittedName>
        <fullName evidence="3">Uncharacterized protein</fullName>
    </submittedName>
</protein>
<dbReference type="Proteomes" id="UP000440578">
    <property type="component" value="Unassembled WGS sequence"/>
</dbReference>
<keyword evidence="4" id="KW-1185">Reference proteome</keyword>
<proteinExistence type="predicted"/>
<accession>A0A6A4VQJ2</accession>
<evidence type="ECO:0000256" key="1">
    <source>
        <dbReference type="SAM" id="MobiDB-lite"/>
    </source>
</evidence>
<feature type="compositionally biased region" description="Basic and acidic residues" evidence="1">
    <location>
        <begin position="107"/>
        <end position="123"/>
    </location>
</feature>
<name>A0A6A4VQJ2_AMPAM</name>
<evidence type="ECO:0000256" key="2">
    <source>
        <dbReference type="SAM" id="Phobius"/>
    </source>
</evidence>
<reference evidence="3 4" key="1">
    <citation type="submission" date="2019-07" db="EMBL/GenBank/DDBJ databases">
        <title>Draft genome assembly of a fouling barnacle, Amphibalanus amphitrite (Darwin, 1854): The first reference genome for Thecostraca.</title>
        <authorList>
            <person name="Kim W."/>
        </authorList>
    </citation>
    <scope>NUCLEOTIDE SEQUENCE [LARGE SCALE GENOMIC DNA]</scope>
    <source>
        <strain evidence="3">SNU_AA5</strain>
        <tissue evidence="3">Soma without cirri and trophi</tissue>
    </source>
</reference>
<evidence type="ECO:0000313" key="4">
    <source>
        <dbReference type="Proteomes" id="UP000440578"/>
    </source>
</evidence>
<evidence type="ECO:0000313" key="3">
    <source>
        <dbReference type="EMBL" id="KAF0292962.1"/>
    </source>
</evidence>
<gene>
    <name evidence="3" type="ORF">FJT64_009078</name>
</gene>
<keyword evidence="2" id="KW-1133">Transmembrane helix</keyword>
<keyword evidence="2" id="KW-0812">Transmembrane</keyword>
<feature type="region of interest" description="Disordered" evidence="1">
    <location>
        <begin position="97"/>
        <end position="136"/>
    </location>
</feature>
<keyword evidence="2" id="KW-0472">Membrane</keyword>
<feature type="compositionally biased region" description="Low complexity" evidence="1">
    <location>
        <begin position="97"/>
        <end position="106"/>
    </location>
</feature>
<comment type="caution">
    <text evidence="3">The sequence shown here is derived from an EMBL/GenBank/DDBJ whole genome shotgun (WGS) entry which is preliminary data.</text>
</comment>
<organism evidence="3 4">
    <name type="scientific">Amphibalanus amphitrite</name>
    <name type="common">Striped barnacle</name>
    <name type="synonym">Balanus amphitrite</name>
    <dbReference type="NCBI Taxonomy" id="1232801"/>
    <lineage>
        <taxon>Eukaryota</taxon>
        <taxon>Metazoa</taxon>
        <taxon>Ecdysozoa</taxon>
        <taxon>Arthropoda</taxon>
        <taxon>Crustacea</taxon>
        <taxon>Multicrustacea</taxon>
        <taxon>Cirripedia</taxon>
        <taxon>Thoracica</taxon>
        <taxon>Thoracicalcarea</taxon>
        <taxon>Balanomorpha</taxon>
        <taxon>Balanoidea</taxon>
        <taxon>Balanidae</taxon>
        <taxon>Amphibalaninae</taxon>
        <taxon>Amphibalanus</taxon>
    </lineage>
</organism>
<sequence>MRVGGDQKKSSSSFVFRELTVEHAENGSLAFGDGGDFSMTELNITPPEQLVCRLKHWFRALIGKEESSSLTEMEELVVRQLNEKGYCPTPKLARITTTTTTGAAETTTERAGVRASPPDRSDAGSEVIAGHPRPEPADTAAQLDVSRLTLFLVVGIAAVLAVSAGLAVWLLVCSKKGGDPRNRRI</sequence>
<dbReference type="EMBL" id="VIIS01001781">
    <property type="protein sequence ID" value="KAF0292962.1"/>
    <property type="molecule type" value="Genomic_DNA"/>
</dbReference>
<feature type="transmembrane region" description="Helical" evidence="2">
    <location>
        <begin position="148"/>
        <end position="173"/>
    </location>
</feature>